<evidence type="ECO:0000313" key="5">
    <source>
        <dbReference type="WBParaSite" id="GPUH_0001821001-mRNA-1"/>
    </source>
</evidence>
<organism evidence="5">
    <name type="scientific">Gongylonema pulchrum</name>
    <dbReference type="NCBI Taxonomy" id="637853"/>
    <lineage>
        <taxon>Eukaryota</taxon>
        <taxon>Metazoa</taxon>
        <taxon>Ecdysozoa</taxon>
        <taxon>Nematoda</taxon>
        <taxon>Chromadorea</taxon>
        <taxon>Rhabditida</taxon>
        <taxon>Spirurina</taxon>
        <taxon>Spiruromorpha</taxon>
        <taxon>Spiruroidea</taxon>
        <taxon>Gongylonematidae</taxon>
        <taxon>Gongylonema</taxon>
    </lineage>
</organism>
<reference evidence="3 4" key="2">
    <citation type="submission" date="2018-11" db="EMBL/GenBank/DDBJ databases">
        <authorList>
            <consortium name="Pathogen Informatics"/>
        </authorList>
    </citation>
    <scope>NUCLEOTIDE SEQUENCE [LARGE SCALE GENOMIC DNA]</scope>
</reference>
<keyword evidence="4" id="KW-1185">Reference proteome</keyword>
<proteinExistence type="predicted"/>
<keyword evidence="2" id="KW-0472">Membrane</keyword>
<sequence length="119" mass="12752">MSDLQEFVNQQKAKNSFFGSAASSAASFPTISSIRSKITSGLNGFSTVLSPGSDSDREALTESAEPVNGQLPSTRNRKNNGWFSSVSGEETLFGMSRMQRITAFFMSITAAFLCFGTVS</sequence>
<evidence type="ECO:0000313" key="3">
    <source>
        <dbReference type="EMBL" id="VDN31221.1"/>
    </source>
</evidence>
<reference evidence="5" key="1">
    <citation type="submission" date="2016-06" db="UniProtKB">
        <authorList>
            <consortium name="WormBaseParasite"/>
        </authorList>
    </citation>
    <scope>IDENTIFICATION</scope>
</reference>
<dbReference type="AlphaFoldDB" id="A0A183EB44"/>
<keyword evidence="2" id="KW-0812">Transmembrane</keyword>
<dbReference type="Proteomes" id="UP000271098">
    <property type="component" value="Unassembled WGS sequence"/>
</dbReference>
<dbReference type="OrthoDB" id="660759at2759"/>
<feature type="region of interest" description="Disordered" evidence="1">
    <location>
        <begin position="49"/>
        <end position="80"/>
    </location>
</feature>
<evidence type="ECO:0000256" key="1">
    <source>
        <dbReference type="SAM" id="MobiDB-lite"/>
    </source>
</evidence>
<protein>
    <submittedName>
        <fullName evidence="5">Vesicle transport protein</fullName>
    </submittedName>
</protein>
<evidence type="ECO:0000313" key="4">
    <source>
        <dbReference type="Proteomes" id="UP000271098"/>
    </source>
</evidence>
<gene>
    <name evidence="3" type="ORF">GPUH_LOCUS18186</name>
</gene>
<feature type="transmembrane region" description="Helical" evidence="2">
    <location>
        <begin position="101"/>
        <end position="118"/>
    </location>
</feature>
<feature type="compositionally biased region" description="Polar residues" evidence="1">
    <location>
        <begin position="70"/>
        <end position="80"/>
    </location>
</feature>
<name>A0A183EB44_9BILA</name>
<accession>A0A183EB44</accession>
<dbReference type="WBParaSite" id="GPUH_0001821001-mRNA-1">
    <property type="protein sequence ID" value="GPUH_0001821001-mRNA-1"/>
    <property type="gene ID" value="GPUH_0001821001"/>
</dbReference>
<evidence type="ECO:0000256" key="2">
    <source>
        <dbReference type="SAM" id="Phobius"/>
    </source>
</evidence>
<keyword evidence="2" id="KW-1133">Transmembrane helix</keyword>
<dbReference type="EMBL" id="UYRT01086346">
    <property type="protein sequence ID" value="VDN31221.1"/>
    <property type="molecule type" value="Genomic_DNA"/>
</dbReference>